<dbReference type="InterPro" id="IPR038128">
    <property type="entry name" value="Gamma_PGA_hydro_sf"/>
</dbReference>
<dbReference type="AlphaFoldDB" id="A0A3A0VKV0"/>
<dbReference type="EMBL" id="QYJN01000005">
    <property type="protein sequence ID" value="RIP33490.1"/>
    <property type="molecule type" value="Genomic_DNA"/>
</dbReference>
<protein>
    <recommendedName>
        <fullName evidence="3">Phage-related replication protein</fullName>
    </recommendedName>
</protein>
<accession>A0A3A0VKV0</accession>
<gene>
    <name evidence="1" type="ORF">BUZ14_10290</name>
</gene>
<evidence type="ECO:0008006" key="3">
    <source>
        <dbReference type="Google" id="ProtNLM"/>
    </source>
</evidence>
<dbReference type="RefSeq" id="WP_119485819.1">
    <property type="nucleotide sequence ID" value="NZ_QYJN01000005.1"/>
</dbReference>
<reference evidence="1 2" key="1">
    <citation type="journal article" date="2016" name="Front. Microbiol.">
        <title>Comprehensive Phylogenetic Analysis of Bovine Non-aureus Staphylococci Species Based on Whole-Genome Sequencing.</title>
        <authorList>
            <person name="Naushad S."/>
            <person name="Barkema H.W."/>
            <person name="Luby C."/>
            <person name="Condas L.A."/>
            <person name="Nobrega D.B."/>
            <person name="Carson D.A."/>
            <person name="De Buck J."/>
        </authorList>
    </citation>
    <scope>NUCLEOTIDE SEQUENCE [LARGE SCALE GENOMIC DNA]</scope>
    <source>
        <strain evidence="1 2">SNUC 4781</strain>
    </source>
</reference>
<comment type="caution">
    <text evidence="1">The sequence shown here is derived from an EMBL/GenBank/DDBJ whole genome shotgun (WGS) entry which is preliminary data.</text>
</comment>
<dbReference type="Proteomes" id="UP000265541">
    <property type="component" value="Unassembled WGS sequence"/>
</dbReference>
<proteinExistence type="predicted"/>
<dbReference type="OrthoDB" id="7721587at2"/>
<dbReference type="Pfam" id="PF05908">
    <property type="entry name" value="Gamma_PGA_hydro"/>
    <property type="match status" value="1"/>
</dbReference>
<dbReference type="Gene3D" id="3.40.630.100">
    <property type="entry name" value="Poly-gamma-glutamate hydrolase, zinc-binding motif"/>
    <property type="match status" value="1"/>
</dbReference>
<evidence type="ECO:0000313" key="2">
    <source>
        <dbReference type="Proteomes" id="UP000265541"/>
    </source>
</evidence>
<name>A0A3A0VKV0_STAGA</name>
<dbReference type="InterPro" id="IPR008585">
    <property type="entry name" value="Gamma_PGA_hydro"/>
</dbReference>
<organism evidence="1 2">
    <name type="scientific">Staphylococcus gallinarum</name>
    <dbReference type="NCBI Taxonomy" id="1293"/>
    <lineage>
        <taxon>Bacteria</taxon>
        <taxon>Bacillati</taxon>
        <taxon>Bacillota</taxon>
        <taxon>Bacilli</taxon>
        <taxon>Bacillales</taxon>
        <taxon>Staphylococcaceae</taxon>
        <taxon>Staphylococcus</taxon>
    </lineage>
</organism>
<evidence type="ECO:0000313" key="1">
    <source>
        <dbReference type="EMBL" id="RIP33490.1"/>
    </source>
</evidence>
<sequence>MVDQFSTMSDLLSKTKRGTDWEIITRDVGQQVIVTAVHGGAIERGTSELADCISHLGDYKFYTFKGVRKNKNNELHVTSRHFDEPILHHMIKQSQFAISIHGCMGNKPEVYIGGRDKQLIGAIKVELEYINVVVKDAPQHISGFHSDNFVNCCQRNAGVQLELTVALRKQLFKNRKFTLTEREDKNNWDNTMYQFSEAIIRALNNQ</sequence>